<dbReference type="InterPro" id="IPR037047">
    <property type="entry name" value="PITH_dom_sf"/>
</dbReference>
<protein>
    <submittedName>
        <fullName evidence="4">DUF1000-domain-containing protein</fullName>
    </submittedName>
</protein>
<dbReference type="GO" id="GO:0005634">
    <property type="term" value="C:nucleus"/>
    <property type="evidence" value="ECO:0007669"/>
    <property type="project" value="TreeGrafter"/>
</dbReference>
<evidence type="ECO:0000313" key="5">
    <source>
        <dbReference type="Proteomes" id="UP000813824"/>
    </source>
</evidence>
<dbReference type="InterPro" id="IPR045099">
    <property type="entry name" value="PITH1-like"/>
</dbReference>
<comment type="caution">
    <text evidence="4">The sequence shown here is derived from an EMBL/GenBank/DDBJ whole genome shotgun (WGS) entry which is preliminary data.</text>
</comment>
<dbReference type="Pfam" id="PF06201">
    <property type="entry name" value="PITH"/>
    <property type="match status" value="2"/>
</dbReference>
<dbReference type="PANTHER" id="PTHR12175">
    <property type="entry name" value="AD039 HT014 THIOREDOXIN FAMILY TRP26"/>
    <property type="match status" value="1"/>
</dbReference>
<dbReference type="AlphaFoldDB" id="A0A8K0UJ23"/>
<evidence type="ECO:0000313" key="4">
    <source>
        <dbReference type="EMBL" id="KAH8094571.1"/>
    </source>
</evidence>
<feature type="domain" description="PITH" evidence="3">
    <location>
        <begin position="28"/>
        <end position="221"/>
    </location>
</feature>
<feature type="region of interest" description="Disordered" evidence="2">
    <location>
        <begin position="1"/>
        <end position="32"/>
    </location>
</feature>
<dbReference type="OrthoDB" id="2635at2759"/>
<sequence length="241" mass="26467">MSHNHSHSHGGSCGDESHGHDHHGHNHGIPESQGHRGNLWAYVDCDNVVALNVESGKGSDVIKTWDARMDEEVFLESDADDQMIIRVPFTGSVKLRALLLKAGPVDQTPAKVSLFSNVEHLDFSDIADRKPTQEFNVAQSREVGEYHVMSVSFVEASGGQNPLFSTLVFDRPAKFPNVTSVTLFFPASQGADTTKIYYVGFLGSWTERKDAPVVTVYEVKPNVADHEKIQGMDGMPSAPQH</sequence>
<dbReference type="PANTHER" id="PTHR12175:SF1">
    <property type="entry name" value="PITH DOMAIN-CONTAINING PROTEIN 1"/>
    <property type="match status" value="1"/>
</dbReference>
<dbReference type="PROSITE" id="PS51532">
    <property type="entry name" value="PITH"/>
    <property type="match status" value="1"/>
</dbReference>
<reference evidence="4" key="1">
    <citation type="journal article" date="2021" name="New Phytol.">
        <title>Evolutionary innovations through gain and loss of genes in the ectomycorrhizal Boletales.</title>
        <authorList>
            <person name="Wu G."/>
            <person name="Miyauchi S."/>
            <person name="Morin E."/>
            <person name="Kuo A."/>
            <person name="Drula E."/>
            <person name="Varga T."/>
            <person name="Kohler A."/>
            <person name="Feng B."/>
            <person name="Cao Y."/>
            <person name="Lipzen A."/>
            <person name="Daum C."/>
            <person name="Hundley H."/>
            <person name="Pangilinan J."/>
            <person name="Johnson J."/>
            <person name="Barry K."/>
            <person name="LaButti K."/>
            <person name="Ng V."/>
            <person name="Ahrendt S."/>
            <person name="Min B."/>
            <person name="Choi I.G."/>
            <person name="Park H."/>
            <person name="Plett J.M."/>
            <person name="Magnuson J."/>
            <person name="Spatafora J.W."/>
            <person name="Nagy L.G."/>
            <person name="Henrissat B."/>
            <person name="Grigoriev I.V."/>
            <person name="Yang Z.L."/>
            <person name="Xu J."/>
            <person name="Martin F.M."/>
        </authorList>
    </citation>
    <scope>NUCLEOTIDE SEQUENCE</scope>
    <source>
        <strain evidence="4">KKN 215</strain>
    </source>
</reference>
<gene>
    <name evidence="4" type="ORF">BXZ70DRAFT_365067</name>
</gene>
<keyword evidence="5" id="KW-1185">Reference proteome</keyword>
<comment type="similarity">
    <text evidence="1">Belongs to the PITHD1 family.</text>
</comment>
<dbReference type="GO" id="GO:0005737">
    <property type="term" value="C:cytoplasm"/>
    <property type="evidence" value="ECO:0007669"/>
    <property type="project" value="UniProtKB-ARBA"/>
</dbReference>
<organism evidence="4 5">
    <name type="scientific">Cristinia sonorae</name>
    <dbReference type="NCBI Taxonomy" id="1940300"/>
    <lineage>
        <taxon>Eukaryota</taxon>
        <taxon>Fungi</taxon>
        <taxon>Dikarya</taxon>
        <taxon>Basidiomycota</taxon>
        <taxon>Agaricomycotina</taxon>
        <taxon>Agaricomycetes</taxon>
        <taxon>Agaricomycetidae</taxon>
        <taxon>Agaricales</taxon>
        <taxon>Pleurotineae</taxon>
        <taxon>Stephanosporaceae</taxon>
        <taxon>Cristinia</taxon>
    </lineage>
</organism>
<dbReference type="EMBL" id="JAEVFJ010000026">
    <property type="protein sequence ID" value="KAH8094571.1"/>
    <property type="molecule type" value="Genomic_DNA"/>
</dbReference>
<evidence type="ECO:0000256" key="2">
    <source>
        <dbReference type="SAM" id="MobiDB-lite"/>
    </source>
</evidence>
<dbReference type="Proteomes" id="UP000813824">
    <property type="component" value="Unassembled WGS sequence"/>
</dbReference>
<dbReference type="SUPFAM" id="SSF49785">
    <property type="entry name" value="Galactose-binding domain-like"/>
    <property type="match status" value="1"/>
</dbReference>
<accession>A0A8K0UJ23</accession>
<dbReference type="InterPro" id="IPR010400">
    <property type="entry name" value="PITH_dom"/>
</dbReference>
<proteinExistence type="inferred from homology"/>
<dbReference type="InterPro" id="IPR008979">
    <property type="entry name" value="Galactose-bd-like_sf"/>
</dbReference>
<name>A0A8K0UJ23_9AGAR</name>
<evidence type="ECO:0000256" key="1">
    <source>
        <dbReference type="ARBA" id="ARBA00025788"/>
    </source>
</evidence>
<evidence type="ECO:0000259" key="3">
    <source>
        <dbReference type="PROSITE" id="PS51532"/>
    </source>
</evidence>
<dbReference type="Gene3D" id="2.60.120.470">
    <property type="entry name" value="PITH domain"/>
    <property type="match status" value="1"/>
</dbReference>